<keyword evidence="1" id="KW-0436">Ligase</keyword>
<keyword evidence="3" id="KW-0067">ATP-binding</keyword>
<dbReference type="InterPro" id="IPR012340">
    <property type="entry name" value="NA-bd_OB-fold"/>
</dbReference>
<dbReference type="InterPro" id="IPR004365">
    <property type="entry name" value="NA-bd_OB_tRNA"/>
</dbReference>
<dbReference type="GO" id="GO:0000049">
    <property type="term" value="F:tRNA binding"/>
    <property type="evidence" value="ECO:0007669"/>
    <property type="project" value="TreeGrafter"/>
</dbReference>
<dbReference type="Pfam" id="PF01336">
    <property type="entry name" value="tRNA_anti-codon"/>
    <property type="match status" value="1"/>
</dbReference>
<evidence type="ECO:0000256" key="1">
    <source>
        <dbReference type="ARBA" id="ARBA00022598"/>
    </source>
</evidence>
<dbReference type="GO" id="GO:0005524">
    <property type="term" value="F:ATP binding"/>
    <property type="evidence" value="ECO:0007669"/>
    <property type="project" value="UniProtKB-KW"/>
</dbReference>
<dbReference type="AlphaFoldDB" id="A0A388TE64"/>
<evidence type="ECO:0000256" key="4">
    <source>
        <dbReference type="ARBA" id="ARBA00023146"/>
    </source>
</evidence>
<dbReference type="InterPro" id="IPR006195">
    <property type="entry name" value="aa-tRNA-synth_II"/>
</dbReference>
<dbReference type="PANTHER" id="PTHR42918">
    <property type="entry name" value="LYSYL-TRNA SYNTHETASE"/>
    <property type="match status" value="1"/>
</dbReference>
<dbReference type="CDD" id="cd04322">
    <property type="entry name" value="LysRS_N"/>
    <property type="match status" value="1"/>
</dbReference>
<feature type="non-terminal residue" evidence="6">
    <location>
        <position position="311"/>
    </location>
</feature>
<sequence>MAEIDINSLSEPEMRLKKMQDMRAAGDEPYKYSAERSACIADLLQKYEPLKPEEESAETYQITGRVVAKRGHGKASFGNVLDQSGKLQYYAKVDLLGGPAYHKLLHGVDLGDFIWASGKIFRTQRGELSIKLEKFEILTKALLPLPEKFHGLTDKETRYRQRYLDLIANPEVKDVFQKRSKILRLVRELLDGEGFIEVETPVLQMIPGGAAARPFKTFHNALSMELYLRISLELPLKRLIVGGFEKVYEIGRVFRNEGISYKHNPEYTLLELYQAYTDCEGMLLLTERLISGAVKATINLLPCGEDFTVIS</sequence>
<dbReference type="PROSITE" id="PS50862">
    <property type="entry name" value="AA_TRNA_LIGASE_II"/>
    <property type="match status" value="1"/>
</dbReference>
<name>A0A388TE64_TERA1</name>
<keyword evidence="2" id="KW-0547">Nucleotide-binding</keyword>
<dbReference type="InterPro" id="IPR045864">
    <property type="entry name" value="aa-tRNA-synth_II/BPL/LPL"/>
</dbReference>
<dbReference type="GO" id="GO:0006430">
    <property type="term" value="P:lysyl-tRNA aminoacylation"/>
    <property type="evidence" value="ECO:0007669"/>
    <property type="project" value="InterPro"/>
</dbReference>
<dbReference type="GO" id="GO:0005829">
    <property type="term" value="C:cytosol"/>
    <property type="evidence" value="ECO:0007669"/>
    <property type="project" value="TreeGrafter"/>
</dbReference>
<dbReference type="Gene3D" id="2.40.50.140">
    <property type="entry name" value="Nucleic acid-binding proteins"/>
    <property type="match status" value="1"/>
</dbReference>
<reference evidence="6 7" key="1">
    <citation type="journal article" date="2019" name="ISME J.">
        <title>Genome analyses of uncultured TG2/ZB3 bacteria in 'Margulisbacteria' specifically attached to ectosymbiotic spirochetes of protists in the termite gut.</title>
        <authorList>
            <person name="Utami Y.D."/>
            <person name="Kuwahara H."/>
            <person name="Igai K."/>
            <person name="Murakami T."/>
            <person name="Sugaya K."/>
            <person name="Morikawa T."/>
            <person name="Nagura Y."/>
            <person name="Yuki M."/>
            <person name="Deevong P."/>
            <person name="Inoue T."/>
            <person name="Kihara K."/>
            <person name="Lo N."/>
            <person name="Yamada A."/>
            <person name="Ohkuma M."/>
            <person name="Hongoh Y."/>
        </authorList>
    </citation>
    <scope>NUCLEOTIDE SEQUENCE [LARGE SCALE GENOMIC DNA]</scope>
    <source>
        <strain evidence="6">NkOx7-01</strain>
    </source>
</reference>
<dbReference type="InterPro" id="IPR044136">
    <property type="entry name" value="Lys-tRNA-ligase_II_N"/>
</dbReference>
<dbReference type="EMBL" id="BGZN01000104">
    <property type="protein sequence ID" value="GBR74913.1"/>
    <property type="molecule type" value="Genomic_DNA"/>
</dbReference>
<dbReference type="Proteomes" id="UP000269352">
    <property type="component" value="Unassembled WGS sequence"/>
</dbReference>
<dbReference type="PANTHER" id="PTHR42918:SF15">
    <property type="entry name" value="LYSINE--TRNA LIGASE, CHLOROPLASTIC_MITOCHONDRIAL"/>
    <property type="match status" value="1"/>
</dbReference>
<dbReference type="InterPro" id="IPR004364">
    <property type="entry name" value="Aa-tRNA-synt_II"/>
</dbReference>
<dbReference type="InterPro" id="IPR018149">
    <property type="entry name" value="Lys-tRNA-synth_II_C"/>
</dbReference>
<comment type="caution">
    <text evidence="6">The sequence shown here is derived from an EMBL/GenBank/DDBJ whole genome shotgun (WGS) entry which is preliminary data.</text>
</comment>
<protein>
    <submittedName>
        <fullName evidence="6">Lysyl-tRNA synthetase</fullName>
    </submittedName>
</protein>
<dbReference type="Gene3D" id="3.30.930.10">
    <property type="entry name" value="Bira Bifunctional Protein, Domain 2"/>
    <property type="match status" value="1"/>
</dbReference>
<keyword evidence="7" id="KW-1185">Reference proteome</keyword>
<evidence type="ECO:0000313" key="6">
    <source>
        <dbReference type="EMBL" id="GBR74913.1"/>
    </source>
</evidence>
<keyword evidence="4" id="KW-0030">Aminoacyl-tRNA synthetase</keyword>
<dbReference type="PRINTS" id="PR00982">
    <property type="entry name" value="TRNASYNTHLYS"/>
</dbReference>
<evidence type="ECO:0000256" key="2">
    <source>
        <dbReference type="ARBA" id="ARBA00022741"/>
    </source>
</evidence>
<dbReference type="SUPFAM" id="SSF50249">
    <property type="entry name" value="Nucleic acid-binding proteins"/>
    <property type="match status" value="1"/>
</dbReference>
<dbReference type="SUPFAM" id="SSF55681">
    <property type="entry name" value="Class II aaRS and biotin synthetases"/>
    <property type="match status" value="1"/>
</dbReference>
<evidence type="ECO:0000259" key="5">
    <source>
        <dbReference type="PROSITE" id="PS50862"/>
    </source>
</evidence>
<dbReference type="Pfam" id="PF00152">
    <property type="entry name" value="tRNA-synt_2"/>
    <property type="match status" value="1"/>
</dbReference>
<evidence type="ECO:0000256" key="3">
    <source>
        <dbReference type="ARBA" id="ARBA00022840"/>
    </source>
</evidence>
<proteinExistence type="predicted"/>
<organism evidence="6 7">
    <name type="scientific">Termititenax aidoneus</name>
    <dbReference type="NCBI Taxonomy" id="2218524"/>
    <lineage>
        <taxon>Bacteria</taxon>
        <taxon>Bacillati</taxon>
        <taxon>Candidatus Margulisiibacteriota</taxon>
        <taxon>Candidatus Termititenacia</taxon>
        <taxon>Candidatus Termititenacales</taxon>
        <taxon>Candidatus Termititenacaceae</taxon>
        <taxon>Candidatus Termititenax</taxon>
    </lineage>
</organism>
<accession>A0A388TE64</accession>
<feature type="domain" description="Aminoacyl-transfer RNA synthetases class-II family profile" evidence="5">
    <location>
        <begin position="179"/>
        <end position="311"/>
    </location>
</feature>
<evidence type="ECO:0000313" key="7">
    <source>
        <dbReference type="Proteomes" id="UP000269352"/>
    </source>
</evidence>
<dbReference type="GO" id="GO:0004824">
    <property type="term" value="F:lysine-tRNA ligase activity"/>
    <property type="evidence" value="ECO:0007669"/>
    <property type="project" value="InterPro"/>
</dbReference>
<gene>
    <name evidence="6" type="primary">lysS</name>
    <name evidence="6" type="ORF">NO1_2004</name>
</gene>